<proteinExistence type="predicted"/>
<dbReference type="STRING" id="13035.Dacsa_1241"/>
<evidence type="ECO:0000256" key="1">
    <source>
        <dbReference type="SAM" id="MobiDB-lite"/>
    </source>
</evidence>
<feature type="compositionally biased region" description="Polar residues" evidence="1">
    <location>
        <begin position="100"/>
        <end position="125"/>
    </location>
</feature>
<feature type="region of interest" description="Disordered" evidence="1">
    <location>
        <begin position="71"/>
        <end position="90"/>
    </location>
</feature>
<evidence type="ECO:0000313" key="2">
    <source>
        <dbReference type="EMBL" id="AFZ49938.1"/>
    </source>
</evidence>
<dbReference type="eggNOG" id="ENOG5031IQT">
    <property type="taxonomic scope" value="Bacteria"/>
</dbReference>
<dbReference type="PATRIC" id="fig|13035.3.peg.1391"/>
<reference evidence="2" key="1">
    <citation type="submission" date="2012-04" db="EMBL/GenBank/DDBJ databases">
        <title>Finished genome of Dactylococcopsis salina PCC 8305.</title>
        <authorList>
            <consortium name="US DOE Joint Genome Institute"/>
            <person name="Gugger M."/>
            <person name="Coursin T."/>
            <person name="Rippka R."/>
            <person name="Tandeau De Marsac N."/>
            <person name="Huntemann M."/>
            <person name="Wei C.-L."/>
            <person name="Han J."/>
            <person name="Detter J.C."/>
            <person name="Han C."/>
            <person name="Tapia R."/>
            <person name="Daligault H."/>
            <person name="Chen A."/>
            <person name="Krypides N."/>
            <person name="Mavromatis K."/>
            <person name="Markowitz V."/>
            <person name="Szeto E."/>
            <person name="Ivanova N."/>
            <person name="Ovchinnikova G."/>
            <person name="Pagani I."/>
            <person name="Pati A."/>
            <person name="Goodwin L."/>
            <person name="Peters L."/>
            <person name="Pitluck S."/>
            <person name="Woyke T."/>
            <person name="Kerfeld C."/>
        </authorList>
    </citation>
    <scope>NUCLEOTIDE SEQUENCE [LARGE SCALE GENOMIC DNA]</scope>
    <source>
        <strain evidence="2">PCC 8305</strain>
    </source>
</reference>
<name>K9YUY8_DACS8</name>
<accession>K9YUY8</accession>
<dbReference type="EMBL" id="CP003944">
    <property type="protein sequence ID" value="AFZ49938.1"/>
    <property type="molecule type" value="Genomic_DNA"/>
</dbReference>
<protein>
    <submittedName>
        <fullName evidence="2">Uncharacterized protein</fullName>
    </submittedName>
</protein>
<dbReference type="OrthoDB" id="482635at2"/>
<dbReference type="AlphaFoldDB" id="K9YUY8"/>
<feature type="region of interest" description="Disordered" evidence="1">
    <location>
        <begin position="95"/>
        <end position="220"/>
    </location>
</feature>
<evidence type="ECO:0000313" key="3">
    <source>
        <dbReference type="Proteomes" id="UP000010482"/>
    </source>
</evidence>
<organism evidence="2 3">
    <name type="scientific">Dactylococcopsis salina (strain PCC 8305)</name>
    <name type="common">Myxobactron salinum</name>
    <dbReference type="NCBI Taxonomy" id="13035"/>
    <lineage>
        <taxon>Bacteria</taxon>
        <taxon>Bacillati</taxon>
        <taxon>Cyanobacteriota</taxon>
        <taxon>Cyanophyceae</taxon>
        <taxon>Nodosilineales</taxon>
        <taxon>Cymatolegaceae</taxon>
        <taxon>Dactylococcopsis</taxon>
    </lineage>
</organism>
<dbReference type="RefSeq" id="WP_015228947.1">
    <property type="nucleotide sequence ID" value="NC_019780.1"/>
</dbReference>
<feature type="compositionally biased region" description="Low complexity" evidence="1">
    <location>
        <begin position="142"/>
        <end position="152"/>
    </location>
</feature>
<feature type="compositionally biased region" description="Low complexity" evidence="1">
    <location>
        <begin position="194"/>
        <end position="208"/>
    </location>
</feature>
<gene>
    <name evidence="2" type="ORF">Dacsa_1241</name>
</gene>
<dbReference type="HOGENOM" id="CLU_054211_0_0_3"/>
<dbReference type="Proteomes" id="UP000010482">
    <property type="component" value="Chromosome"/>
</dbReference>
<feature type="compositionally biased region" description="Low complexity" evidence="1">
    <location>
        <begin position="168"/>
        <end position="178"/>
    </location>
</feature>
<sequence>MFEQFRRHFPQGSLLSELVQIDHGKYIVRASVQNAGLTLATGLAAADTVEKAEDEARERALAVLDIYLTSTKTPPRNETTPPSSRNLNSFTPTAIVEPELNQSSVTPETATPKETSNLSSDNAVSPSREKPKPETATPKETSNSSSDNAVSPSREKPKPETVTSKETSNSSSDNAVSPSREKPKPETVTPKETSNSSSELSSHSVPSSHQEDKTMMDSSDIIARTNVELRRLNWTSEQGRKFLGETYGKRSRSLLSDAELLEFLEYLEKQPTPPQNNDQST</sequence>
<keyword evidence="3" id="KW-1185">Reference proteome</keyword>
<dbReference type="KEGG" id="dsl:Dacsa_1241"/>